<gene>
    <name evidence="1" type="ORF">B0J13DRAFT_447440</name>
</gene>
<dbReference type="Proteomes" id="UP000717696">
    <property type="component" value="Unassembled WGS sequence"/>
</dbReference>
<dbReference type="PANTHER" id="PTHR42057:SF2">
    <property type="entry name" value="F-BOX DOMAIN PROTEIN (AFU_ORTHOLOGUE AFUA_4G00200)-RELATED"/>
    <property type="match status" value="1"/>
</dbReference>
<dbReference type="OrthoDB" id="3140657at2759"/>
<dbReference type="PANTHER" id="PTHR42057">
    <property type="entry name" value="F-BOX DOMAIN PROTEIN (AFU_ORTHOLOGUE AFUA_4G00200)"/>
    <property type="match status" value="1"/>
</dbReference>
<evidence type="ECO:0008006" key="3">
    <source>
        <dbReference type="Google" id="ProtNLM"/>
    </source>
</evidence>
<evidence type="ECO:0000313" key="1">
    <source>
        <dbReference type="EMBL" id="KAH7140068.1"/>
    </source>
</evidence>
<organism evidence="1 2">
    <name type="scientific">Dactylonectria estremocensis</name>
    <dbReference type="NCBI Taxonomy" id="1079267"/>
    <lineage>
        <taxon>Eukaryota</taxon>
        <taxon>Fungi</taxon>
        <taxon>Dikarya</taxon>
        <taxon>Ascomycota</taxon>
        <taxon>Pezizomycotina</taxon>
        <taxon>Sordariomycetes</taxon>
        <taxon>Hypocreomycetidae</taxon>
        <taxon>Hypocreales</taxon>
        <taxon>Nectriaceae</taxon>
        <taxon>Dactylonectria</taxon>
    </lineage>
</organism>
<proteinExistence type="predicted"/>
<comment type="caution">
    <text evidence="1">The sequence shown here is derived from an EMBL/GenBank/DDBJ whole genome shotgun (WGS) entry which is preliminary data.</text>
</comment>
<evidence type="ECO:0000313" key="2">
    <source>
        <dbReference type="Proteomes" id="UP000717696"/>
    </source>
</evidence>
<dbReference type="AlphaFoldDB" id="A0A9P9ELW3"/>
<name>A0A9P9ELW3_9HYPO</name>
<reference evidence="1" key="1">
    <citation type="journal article" date="2021" name="Nat. Commun.">
        <title>Genetic determinants of endophytism in the Arabidopsis root mycobiome.</title>
        <authorList>
            <person name="Mesny F."/>
            <person name="Miyauchi S."/>
            <person name="Thiergart T."/>
            <person name="Pickel B."/>
            <person name="Atanasova L."/>
            <person name="Karlsson M."/>
            <person name="Huettel B."/>
            <person name="Barry K.W."/>
            <person name="Haridas S."/>
            <person name="Chen C."/>
            <person name="Bauer D."/>
            <person name="Andreopoulos W."/>
            <person name="Pangilinan J."/>
            <person name="LaButti K."/>
            <person name="Riley R."/>
            <person name="Lipzen A."/>
            <person name="Clum A."/>
            <person name="Drula E."/>
            <person name="Henrissat B."/>
            <person name="Kohler A."/>
            <person name="Grigoriev I.V."/>
            <person name="Martin F.M."/>
            <person name="Hacquard S."/>
        </authorList>
    </citation>
    <scope>NUCLEOTIDE SEQUENCE</scope>
    <source>
        <strain evidence="1">MPI-CAGE-AT-0021</strain>
    </source>
</reference>
<protein>
    <recommendedName>
        <fullName evidence="3">F-box domain-containing protein</fullName>
    </recommendedName>
</protein>
<dbReference type="EMBL" id="JAGMUU010000014">
    <property type="protein sequence ID" value="KAH7140068.1"/>
    <property type="molecule type" value="Genomic_DNA"/>
</dbReference>
<accession>A0A9P9ELW3</accession>
<sequence length="543" mass="62634">MTCSCGLEDLPLHLLYIICSFSSKASVIQLRLTSLALNRAATPWAFRHVRLECSVQDTKRFAWIAKSPGLRRWVHEISCDTWTDRYWGTGSDSMREDAASFLNTLSYLQYFHHLKSLHLRFNAHSGESTRNTWSCNIEETWDFRFQVLDVLFQCLAGTWPRNIQEQLRSVSAHDLGTVDATPDNELNFFKTQPICLKTLTIANLAAYEEQRLVNSEAFKKVLSSPTLTDLKLYISPENDELSPEVSLGYPEPHEFFLTLPHTWLAPCLAQNLSVLSLYCRDPWGWCPKMDFRAVNPGQGSNSGFPFLKVLALGNYTFSHEWQIEWIASLGQKNESGGLEELYLDDCPILYEACQLAPMDEGETTLEVITQGQNNHDAHQTQTEQYPLRWYMLLRHWKDAMKGLRVFRMGRGEWHRTPVDTFRACAGQFSRPLRSKDKFVLEHLLMDKEFTSFGCPEPSEPAGPAPADDFYQHGTGLRRERIDLMKYFRYRCGKWTESQREQNSFFDNREVWAPEKETIAKDTAAYNMLLSVVQLRHGPEHTLV</sequence>
<keyword evidence="2" id="KW-1185">Reference proteome</keyword>